<evidence type="ECO:0000313" key="14">
    <source>
        <dbReference type="Proteomes" id="UP001222770"/>
    </source>
</evidence>
<keyword evidence="6 10" id="KW-0521">NADP</keyword>
<comment type="pathway">
    <text evidence="1 10">Cofactor biosynthesis; (R)-pantothenate biosynthesis; (R)-pantoate from 3-methyl-2-oxobutanoate: step 2/2.</text>
</comment>
<evidence type="ECO:0000259" key="12">
    <source>
        <dbReference type="Pfam" id="PF08546"/>
    </source>
</evidence>
<evidence type="ECO:0000256" key="10">
    <source>
        <dbReference type="RuleBase" id="RU362068"/>
    </source>
</evidence>
<proteinExistence type="inferred from homology"/>
<dbReference type="InterPro" id="IPR036291">
    <property type="entry name" value="NAD(P)-bd_dom_sf"/>
</dbReference>
<dbReference type="Proteomes" id="UP001222770">
    <property type="component" value="Unassembled WGS sequence"/>
</dbReference>
<organism evidence="13 14">
    <name type="scientific">Novosphingobium cyanobacteriorum</name>
    <dbReference type="NCBI Taxonomy" id="3024215"/>
    <lineage>
        <taxon>Bacteria</taxon>
        <taxon>Pseudomonadati</taxon>
        <taxon>Pseudomonadota</taxon>
        <taxon>Alphaproteobacteria</taxon>
        <taxon>Sphingomonadales</taxon>
        <taxon>Sphingomonadaceae</taxon>
        <taxon>Novosphingobium</taxon>
    </lineage>
</organism>
<dbReference type="PANTHER" id="PTHR43765:SF2">
    <property type="entry name" value="2-DEHYDROPANTOATE 2-REDUCTASE"/>
    <property type="match status" value="1"/>
</dbReference>
<comment type="catalytic activity">
    <reaction evidence="9 10">
        <text>(R)-pantoate + NADP(+) = 2-dehydropantoate + NADPH + H(+)</text>
        <dbReference type="Rhea" id="RHEA:16233"/>
        <dbReference type="ChEBI" id="CHEBI:11561"/>
        <dbReference type="ChEBI" id="CHEBI:15378"/>
        <dbReference type="ChEBI" id="CHEBI:15980"/>
        <dbReference type="ChEBI" id="CHEBI:57783"/>
        <dbReference type="ChEBI" id="CHEBI:58349"/>
        <dbReference type="EC" id="1.1.1.169"/>
    </reaction>
</comment>
<dbReference type="RefSeq" id="WP_277277845.1">
    <property type="nucleotide sequence ID" value="NZ_JAROCY010000009.1"/>
</dbReference>
<evidence type="ECO:0000256" key="8">
    <source>
        <dbReference type="ARBA" id="ARBA00032024"/>
    </source>
</evidence>
<dbReference type="InterPro" id="IPR013752">
    <property type="entry name" value="KPA_reductase"/>
</dbReference>
<sequence>MKIVVIGAGAMGCLFAARLGTAGHDVTVVDVDRVRLSAIAADGIVLADDQGERTVAVGARAAADVAAPVDLVVLFTKGMHSAAAIRSVAHLAGGSASVLTLQNGLGNVEAIADVFAQAAIVWGVTDFPADLQGLNRVASHGAGHIWLGPVVPDQAVRAEAIAALLVDAGLDARAVPDVQAMVWDKAAFNSALNALCTLGNVPVGRLDCPPARHIAGLVIAEIAATAQAAGVDFDLSRVMAKVDFALANHTHHKPSMLQDRLAGRPTEIESINGAVLAVAARHGVNTPTLQLITDLVRIGEPAPAR</sequence>
<comment type="similarity">
    <text evidence="2 10">Belongs to the ketopantoate reductase family.</text>
</comment>
<dbReference type="InterPro" id="IPR050838">
    <property type="entry name" value="Ketopantoate_reductase"/>
</dbReference>
<keyword evidence="5 10" id="KW-0566">Pantothenate biosynthesis</keyword>
<dbReference type="InterPro" id="IPR008927">
    <property type="entry name" value="6-PGluconate_DH-like_C_sf"/>
</dbReference>
<dbReference type="EMBL" id="JAROCY010000009">
    <property type="protein sequence ID" value="MDF8333801.1"/>
    <property type="molecule type" value="Genomic_DNA"/>
</dbReference>
<dbReference type="InterPro" id="IPR013328">
    <property type="entry name" value="6PGD_dom2"/>
</dbReference>
<keyword evidence="7 10" id="KW-0560">Oxidoreductase</keyword>
<keyword evidence="14" id="KW-1185">Reference proteome</keyword>
<protein>
    <recommendedName>
        <fullName evidence="4 10">2-dehydropantoate 2-reductase</fullName>
        <ecNumber evidence="3 10">1.1.1.169</ecNumber>
    </recommendedName>
    <alternativeName>
        <fullName evidence="8 10">Ketopantoate reductase</fullName>
    </alternativeName>
</protein>
<evidence type="ECO:0000256" key="9">
    <source>
        <dbReference type="ARBA" id="ARBA00048793"/>
    </source>
</evidence>
<evidence type="ECO:0000256" key="4">
    <source>
        <dbReference type="ARBA" id="ARBA00019465"/>
    </source>
</evidence>
<dbReference type="SUPFAM" id="SSF51735">
    <property type="entry name" value="NAD(P)-binding Rossmann-fold domains"/>
    <property type="match status" value="1"/>
</dbReference>
<dbReference type="InterPro" id="IPR013332">
    <property type="entry name" value="KPR_N"/>
</dbReference>
<dbReference type="InterPro" id="IPR003710">
    <property type="entry name" value="ApbA"/>
</dbReference>
<name>A0ABT6CIQ4_9SPHN</name>
<evidence type="ECO:0000313" key="13">
    <source>
        <dbReference type="EMBL" id="MDF8333801.1"/>
    </source>
</evidence>
<comment type="function">
    <text evidence="10">Catalyzes the NADPH-dependent reduction of ketopantoate into pantoic acid.</text>
</comment>
<evidence type="ECO:0000256" key="7">
    <source>
        <dbReference type="ARBA" id="ARBA00023002"/>
    </source>
</evidence>
<evidence type="ECO:0000256" key="5">
    <source>
        <dbReference type="ARBA" id="ARBA00022655"/>
    </source>
</evidence>
<dbReference type="Pfam" id="PF02558">
    <property type="entry name" value="ApbA"/>
    <property type="match status" value="1"/>
</dbReference>
<evidence type="ECO:0000256" key="2">
    <source>
        <dbReference type="ARBA" id="ARBA00007870"/>
    </source>
</evidence>
<comment type="caution">
    <text evidence="13">The sequence shown here is derived from an EMBL/GenBank/DDBJ whole genome shotgun (WGS) entry which is preliminary data.</text>
</comment>
<evidence type="ECO:0000256" key="3">
    <source>
        <dbReference type="ARBA" id="ARBA00013014"/>
    </source>
</evidence>
<accession>A0ABT6CIQ4</accession>
<feature type="domain" description="Ketopantoate reductase C-terminal" evidence="12">
    <location>
        <begin position="177"/>
        <end position="297"/>
    </location>
</feature>
<feature type="domain" description="Ketopantoate reductase N-terminal" evidence="11">
    <location>
        <begin position="3"/>
        <end position="150"/>
    </location>
</feature>
<reference evidence="13 14" key="1">
    <citation type="submission" date="2023-03" db="EMBL/GenBank/DDBJ databases">
        <title>Novosphingobium cyanobacteriorum sp. nov., isolated from a eutrophic reservoir during the Microcystis bloom period.</title>
        <authorList>
            <person name="Kang M."/>
            <person name="Le V."/>
            <person name="Ko S.-R."/>
            <person name="Lee S.-A."/>
            <person name="Ahn C.-Y."/>
        </authorList>
    </citation>
    <scope>NUCLEOTIDE SEQUENCE [LARGE SCALE GENOMIC DNA]</scope>
    <source>
        <strain evidence="13 14">HBC54</strain>
    </source>
</reference>
<evidence type="ECO:0000256" key="6">
    <source>
        <dbReference type="ARBA" id="ARBA00022857"/>
    </source>
</evidence>
<evidence type="ECO:0000259" key="11">
    <source>
        <dbReference type="Pfam" id="PF02558"/>
    </source>
</evidence>
<dbReference type="EC" id="1.1.1.169" evidence="3 10"/>
<dbReference type="PANTHER" id="PTHR43765">
    <property type="entry name" value="2-DEHYDROPANTOATE 2-REDUCTASE-RELATED"/>
    <property type="match status" value="1"/>
</dbReference>
<dbReference type="NCBIfam" id="TIGR00745">
    <property type="entry name" value="apbA_panE"/>
    <property type="match status" value="1"/>
</dbReference>
<dbReference type="Gene3D" id="3.40.50.720">
    <property type="entry name" value="NAD(P)-binding Rossmann-like Domain"/>
    <property type="match status" value="1"/>
</dbReference>
<dbReference type="SUPFAM" id="SSF48179">
    <property type="entry name" value="6-phosphogluconate dehydrogenase C-terminal domain-like"/>
    <property type="match status" value="1"/>
</dbReference>
<gene>
    <name evidence="13" type="ORF">POM99_11360</name>
</gene>
<evidence type="ECO:0000256" key="1">
    <source>
        <dbReference type="ARBA" id="ARBA00004994"/>
    </source>
</evidence>
<dbReference type="Pfam" id="PF08546">
    <property type="entry name" value="ApbA_C"/>
    <property type="match status" value="1"/>
</dbReference>
<dbReference type="Gene3D" id="1.10.1040.10">
    <property type="entry name" value="N-(1-d-carboxylethyl)-l-norvaline Dehydrogenase, domain 2"/>
    <property type="match status" value="1"/>
</dbReference>